<dbReference type="PANTHER" id="PTHR13802">
    <property type="entry name" value="MUCIN 4-RELATED"/>
    <property type="match status" value="1"/>
</dbReference>
<dbReference type="PaxDb" id="30732-ENSOMEP00000000407"/>
<dbReference type="InterPro" id="IPR013783">
    <property type="entry name" value="Ig-like_fold"/>
</dbReference>
<accession>A0A3B3B5G9</accession>
<dbReference type="Proteomes" id="UP000261560">
    <property type="component" value="Unplaced"/>
</dbReference>
<dbReference type="CDD" id="cd00054">
    <property type="entry name" value="EGF_CA"/>
    <property type="match status" value="2"/>
</dbReference>
<dbReference type="Pfam" id="PF12947">
    <property type="entry name" value="EGF_3"/>
    <property type="match status" value="1"/>
</dbReference>
<evidence type="ECO:0000259" key="8">
    <source>
        <dbReference type="PROSITE" id="PS51233"/>
    </source>
</evidence>
<keyword evidence="6" id="KW-0812">Transmembrane</keyword>
<dbReference type="InterPro" id="IPR001881">
    <property type="entry name" value="EGF-like_Ca-bd_dom"/>
</dbReference>
<dbReference type="PROSITE" id="PS50026">
    <property type="entry name" value="EGF_3"/>
    <property type="match status" value="3"/>
</dbReference>
<dbReference type="Pfam" id="PF07645">
    <property type="entry name" value="EGF_CA"/>
    <property type="match status" value="2"/>
</dbReference>
<dbReference type="Ensembl" id="ENSOMET00000015905.1">
    <property type="protein sequence ID" value="ENSOMEP00000000407.1"/>
    <property type="gene ID" value="ENSOMEG00000001300.1"/>
</dbReference>
<dbReference type="InterPro" id="IPR000152">
    <property type="entry name" value="EGF-type_Asp/Asn_hydroxyl_site"/>
</dbReference>
<dbReference type="SUPFAM" id="SSF57184">
    <property type="entry name" value="Growth factor receptor domain"/>
    <property type="match status" value="1"/>
</dbReference>
<feature type="disulfide bond" evidence="5">
    <location>
        <begin position="301"/>
        <end position="310"/>
    </location>
</feature>
<dbReference type="InterPro" id="IPR018097">
    <property type="entry name" value="EGF_Ca-bd_CS"/>
</dbReference>
<feature type="domain" description="EGF-like" evidence="7">
    <location>
        <begin position="520"/>
        <end position="558"/>
    </location>
</feature>
<dbReference type="STRING" id="30732.ENSOMEP00000000407"/>
<dbReference type="InterPro" id="IPR000742">
    <property type="entry name" value="EGF"/>
</dbReference>
<comment type="caution">
    <text evidence="5">Lacks conserved residue(s) required for the propagation of feature annotation.</text>
</comment>
<feature type="transmembrane region" description="Helical" evidence="6">
    <location>
        <begin position="561"/>
        <end position="586"/>
    </location>
</feature>
<dbReference type="InterPro" id="IPR009030">
    <property type="entry name" value="Growth_fac_rcpt_cys_sf"/>
</dbReference>
<keyword evidence="2" id="KW-0732">Signal</keyword>
<dbReference type="InterPro" id="IPR024731">
    <property type="entry name" value="NELL2-like_EGF"/>
</dbReference>
<feature type="domain" description="EGF-like" evidence="7">
    <location>
        <begin position="268"/>
        <end position="311"/>
    </location>
</feature>
<dbReference type="GO" id="GO:0016020">
    <property type="term" value="C:membrane"/>
    <property type="evidence" value="ECO:0007669"/>
    <property type="project" value="UniProtKB-SubCell"/>
</dbReference>
<organism evidence="9 10">
    <name type="scientific">Oryzias melastigma</name>
    <name type="common">Marine medaka</name>
    <dbReference type="NCBI Taxonomy" id="30732"/>
    <lineage>
        <taxon>Eukaryota</taxon>
        <taxon>Metazoa</taxon>
        <taxon>Chordata</taxon>
        <taxon>Craniata</taxon>
        <taxon>Vertebrata</taxon>
        <taxon>Euteleostomi</taxon>
        <taxon>Actinopterygii</taxon>
        <taxon>Neopterygii</taxon>
        <taxon>Teleostei</taxon>
        <taxon>Neoteleostei</taxon>
        <taxon>Acanthomorphata</taxon>
        <taxon>Ovalentaria</taxon>
        <taxon>Atherinomorphae</taxon>
        <taxon>Beloniformes</taxon>
        <taxon>Adrianichthyidae</taxon>
        <taxon>Oryziinae</taxon>
        <taxon>Oryzias</taxon>
    </lineage>
</organism>
<dbReference type="Gene3D" id="2.10.25.10">
    <property type="entry name" value="Laminin"/>
    <property type="match status" value="3"/>
</dbReference>
<sequence length="638" mass="70512">MVYGSLHFITFDGTKYCFMALGEFVILRLSSSSGSNVFTLQGQMDTLYTNTGKRLDVPVVVRMAAFHQSFGKVQTKTMDVIYLSKKNFAVRCPSLDTCAAVYDGGLHVVVWRNDSYRQLGAMMEVPQTFYNRTLGLVGLWSSSGADDFLMSDVCENNEACVHDTLASNMSDLGLLALSAEKRFQSNMPPLVTGPVVIQAKLKSRVNVQVVAEDPNSDPITYSLLSPWPLGAAIGETGSLTWMPLSTQPVQLTIKVSDSLRASSFFTPILRVCSCLNGGTCLHESVNENHLQGKFQVVGCLCPKGFGGKFCENTTDVCRGKPCFPAVPCNSSSEPGQFTCGECPDNTFSNGKEGYKCFERMCSPPFFPCHKDAECQSIKSNYSCTCKPGFTGDGYNCTIDECAAFMACPNAKYDCKNTAGSFECVCRYQNSMDRDGCYNLFNVSVLWRTDTGDKLKQLDEILRTGFTNKFYNISRKDGENPSQTGKEEFWVAVSSDTPHWYIRDYLSRVSNYCDIKAVEVDLDECKAKIQPCASPALCFNTYGSYRCICNGSTDVEESQSCVIILALVLGIGIPLLLLLLLAVLACFCCRKKTVTGLPNSSPDYLQNPPPFNFFDPSLQYMTHSSTRIIDHITPRQRLR</sequence>
<proteinExistence type="predicted"/>
<feature type="domain" description="EGF-like" evidence="7">
    <location>
        <begin position="357"/>
        <end position="397"/>
    </location>
</feature>
<dbReference type="OMA" id="TCQYDSI"/>
<keyword evidence="1 5" id="KW-0245">EGF-like domain</keyword>
<dbReference type="SMART" id="SM00181">
    <property type="entry name" value="EGF"/>
    <property type="match status" value="4"/>
</dbReference>
<dbReference type="AlphaFoldDB" id="A0A3B3B5G9"/>
<keyword evidence="10" id="KW-1185">Reference proteome</keyword>
<keyword evidence="6" id="KW-0472">Membrane</keyword>
<keyword evidence="6" id="KW-1133">Transmembrane helix</keyword>
<dbReference type="InterPro" id="IPR051495">
    <property type="entry name" value="Epithelial_Barrier/Signaling"/>
</dbReference>
<evidence type="ECO:0000256" key="6">
    <source>
        <dbReference type="SAM" id="Phobius"/>
    </source>
</evidence>
<dbReference type="CDD" id="cd00053">
    <property type="entry name" value="EGF"/>
    <property type="match status" value="1"/>
</dbReference>
<keyword evidence="4 5" id="KW-1015">Disulfide bond</keyword>
<name>A0A3B3B5G9_ORYME</name>
<evidence type="ECO:0000256" key="2">
    <source>
        <dbReference type="ARBA" id="ARBA00022729"/>
    </source>
</evidence>
<dbReference type="PROSITE" id="PS01186">
    <property type="entry name" value="EGF_2"/>
    <property type="match status" value="2"/>
</dbReference>
<reference evidence="9" key="1">
    <citation type="submission" date="2025-08" db="UniProtKB">
        <authorList>
            <consortium name="Ensembl"/>
        </authorList>
    </citation>
    <scope>IDENTIFICATION</scope>
</reference>
<dbReference type="InterPro" id="IPR049883">
    <property type="entry name" value="NOTCH1_EGF-like"/>
</dbReference>
<feature type="domain" description="VWFD" evidence="8">
    <location>
        <begin position="1"/>
        <end position="172"/>
    </location>
</feature>
<dbReference type="GeneTree" id="ENSGT00730000110943"/>
<dbReference type="SMART" id="SM00179">
    <property type="entry name" value="EGF_CA"/>
    <property type="match status" value="3"/>
</dbReference>
<keyword evidence="3" id="KW-0677">Repeat</keyword>
<dbReference type="PROSITE" id="PS51233">
    <property type="entry name" value="VWFD"/>
    <property type="match status" value="1"/>
</dbReference>
<evidence type="ECO:0000256" key="3">
    <source>
        <dbReference type="ARBA" id="ARBA00022737"/>
    </source>
</evidence>
<dbReference type="Gene3D" id="2.60.40.10">
    <property type="entry name" value="Immunoglobulins"/>
    <property type="match status" value="1"/>
</dbReference>
<dbReference type="Pfam" id="PF00094">
    <property type="entry name" value="VWD"/>
    <property type="match status" value="1"/>
</dbReference>
<dbReference type="PROSITE" id="PS00022">
    <property type="entry name" value="EGF_1"/>
    <property type="match status" value="1"/>
</dbReference>
<evidence type="ECO:0000313" key="10">
    <source>
        <dbReference type="Proteomes" id="UP000261560"/>
    </source>
</evidence>
<evidence type="ECO:0000256" key="1">
    <source>
        <dbReference type="ARBA" id="ARBA00022536"/>
    </source>
</evidence>
<dbReference type="PROSITE" id="PS00010">
    <property type="entry name" value="ASX_HYDROXYL"/>
    <property type="match status" value="1"/>
</dbReference>
<dbReference type="GO" id="GO:0005509">
    <property type="term" value="F:calcium ion binding"/>
    <property type="evidence" value="ECO:0007669"/>
    <property type="project" value="InterPro"/>
</dbReference>
<evidence type="ECO:0000259" key="7">
    <source>
        <dbReference type="PROSITE" id="PS50026"/>
    </source>
</evidence>
<dbReference type="GO" id="GO:0005176">
    <property type="term" value="F:ErbB-2 class receptor binding"/>
    <property type="evidence" value="ECO:0007669"/>
    <property type="project" value="TreeGrafter"/>
</dbReference>
<dbReference type="GO" id="GO:0003181">
    <property type="term" value="P:atrioventricular valve morphogenesis"/>
    <property type="evidence" value="ECO:0007669"/>
    <property type="project" value="Ensembl"/>
</dbReference>
<evidence type="ECO:0000313" key="9">
    <source>
        <dbReference type="Ensembl" id="ENSOMEP00000000407.1"/>
    </source>
</evidence>
<evidence type="ECO:0000256" key="4">
    <source>
        <dbReference type="ARBA" id="ARBA00023157"/>
    </source>
</evidence>
<evidence type="ECO:0000256" key="5">
    <source>
        <dbReference type="PROSITE-ProRule" id="PRU00076"/>
    </source>
</evidence>
<dbReference type="PROSITE" id="PS01187">
    <property type="entry name" value="EGF_CA"/>
    <property type="match status" value="1"/>
</dbReference>
<dbReference type="PANTHER" id="PTHR13802:SF52">
    <property type="entry name" value="MUCIN-4"/>
    <property type="match status" value="1"/>
</dbReference>
<dbReference type="InterPro" id="IPR001846">
    <property type="entry name" value="VWF_type-D"/>
</dbReference>
<reference evidence="9" key="2">
    <citation type="submission" date="2025-09" db="UniProtKB">
        <authorList>
            <consortium name="Ensembl"/>
        </authorList>
    </citation>
    <scope>IDENTIFICATION</scope>
</reference>
<protein>
    <submittedName>
        <fullName evidence="9">Si:ch73-105b23.6</fullName>
    </submittedName>
</protein>